<accession>Q58IN6</accession>
<dbReference type="InterPro" id="IPR010330">
    <property type="entry name" value="CoiA_nuc"/>
</dbReference>
<feature type="coiled-coil region" evidence="1">
    <location>
        <begin position="303"/>
        <end position="341"/>
    </location>
</feature>
<dbReference type="AlphaFoldDB" id="Q58IN6"/>
<evidence type="ECO:0000313" key="3">
    <source>
        <dbReference type="EMBL" id="AAX51347.1"/>
    </source>
</evidence>
<gene>
    <name evidence="3" type="ORF">pFP1.6c</name>
</gene>
<reference evidence="3" key="1">
    <citation type="journal article" date="2008" name="Appl. Environ. Microbiol.">
        <title>Characterization of replication and conjugation of Streptomyces circular plasmids pFP1 and pFP11 and their ability to propagate in linear mode with artificially attached telomeres.</title>
        <authorList>
            <person name="Zhang R."/>
            <person name="Zeng A."/>
            <person name="Fang P."/>
            <person name="Qin Z."/>
        </authorList>
    </citation>
    <scope>NUCLEOTIDE SEQUENCE</scope>
    <source>
        <strain evidence="3">FQ1</strain>
        <plasmid evidence="3">pFP1</plasmid>
    </source>
</reference>
<organism evidence="3">
    <name type="scientific">Streptomyces sp. FQ1</name>
    <dbReference type="NCBI Taxonomy" id="319426"/>
    <lineage>
        <taxon>Bacteria</taxon>
        <taxon>Bacillati</taxon>
        <taxon>Actinomycetota</taxon>
        <taxon>Actinomycetes</taxon>
        <taxon>Kitasatosporales</taxon>
        <taxon>Streptomycetaceae</taxon>
        <taxon>Streptomyces</taxon>
    </lineage>
</organism>
<protein>
    <recommendedName>
        <fullName evidence="2">Competence protein CoiA nuclease-like domain-containing protein</fullName>
    </recommendedName>
</protein>
<feature type="domain" description="Competence protein CoiA nuclease-like" evidence="2">
    <location>
        <begin position="119"/>
        <end position="197"/>
    </location>
</feature>
<keyword evidence="1" id="KW-0175">Coiled coil</keyword>
<evidence type="ECO:0000259" key="2">
    <source>
        <dbReference type="Pfam" id="PF06054"/>
    </source>
</evidence>
<geneLocation type="plasmid" evidence="3">
    <name>pFP1</name>
</geneLocation>
<name>Q58IN6_9ACTN</name>
<dbReference type="Pfam" id="PF06054">
    <property type="entry name" value="CoiA_nuc"/>
    <property type="match status" value="1"/>
</dbReference>
<proteinExistence type="predicted"/>
<sequence length="468" mass="52140">MQITEQLSAANLTHLCGTCSCVRIPQRAVSVPGRIMTATGDAVGEGLVQLTANHAEWGRLDITLDDLGCGRSWREIHRVRGAELTCPECGGQVHARLSKLDTRHFYHRTKPPSCSLANESLEHHLLKLELVTCARAAGFQAELEVAAPTGEWRADVMVFSPGGTRLMALEAQLSPITVEDIAARTGLYERDGVQVCWFGFRPRPWVGTVPTLLVQAPEDRGQEWRVTAGLARLSTRPLSWSPVGTTLSDAVAWMLTGRIAPHKPLSSARRVTNGDNVYSWAEGWTRSWNDGWRLWWTAPAYAALDAECAREEAEARRRREAEEKDAARRRAVEEREKARKKAAKDRAYAAFWSRTGLNQQQWKYFRAIAELFFDRDLVFGAPDSRYGDGRPVYERSGPDGKQWTLVGVACPDPNRLRAWAEELALLVTSPSELATLAGRAWAPFQVYVLNPDTGEMEQERVLPATVGP</sequence>
<dbReference type="EMBL" id="AY943953">
    <property type="protein sequence ID" value="AAX51347.1"/>
    <property type="molecule type" value="Genomic_DNA"/>
</dbReference>
<evidence type="ECO:0000256" key="1">
    <source>
        <dbReference type="SAM" id="Coils"/>
    </source>
</evidence>
<keyword evidence="3" id="KW-0614">Plasmid</keyword>